<evidence type="ECO:0000313" key="3">
    <source>
        <dbReference type="Proteomes" id="UP000460718"/>
    </source>
</evidence>
<feature type="signal peptide" evidence="1">
    <location>
        <begin position="1"/>
        <end position="20"/>
    </location>
</feature>
<name>A0A6A3G855_9STRA</name>
<reference evidence="2 3" key="1">
    <citation type="submission" date="2018-09" db="EMBL/GenBank/DDBJ databases">
        <title>Genomic investigation of the strawberry pathogen Phytophthora fragariae indicates pathogenicity is determined by transcriptional variation in three key races.</title>
        <authorList>
            <person name="Adams T.M."/>
            <person name="Armitage A.D."/>
            <person name="Sobczyk M.K."/>
            <person name="Bates H.J."/>
            <person name="Dunwell J.M."/>
            <person name="Nellist C.F."/>
            <person name="Harrison R.J."/>
        </authorList>
    </citation>
    <scope>NUCLEOTIDE SEQUENCE [LARGE SCALE GENOMIC DNA]</scope>
    <source>
        <strain evidence="2 3">SCRP245</strain>
    </source>
</reference>
<protein>
    <recommendedName>
        <fullName evidence="4">Secreted protein</fullName>
    </recommendedName>
</protein>
<sequence length="87" mass="10085">MDRFCAVLCCCFCCCRCFAAQSCEYEVVAFKIVETSTTMDRYYPLQTNACTVVTRNVNTSTEYPPSFSPLFAFRTTILLIRYRMRLV</sequence>
<dbReference type="EMBL" id="QXFW01010234">
    <property type="protein sequence ID" value="KAE8953070.1"/>
    <property type="molecule type" value="Genomic_DNA"/>
</dbReference>
<organism evidence="2 3">
    <name type="scientific">Phytophthora fragariae</name>
    <dbReference type="NCBI Taxonomy" id="53985"/>
    <lineage>
        <taxon>Eukaryota</taxon>
        <taxon>Sar</taxon>
        <taxon>Stramenopiles</taxon>
        <taxon>Oomycota</taxon>
        <taxon>Peronosporomycetes</taxon>
        <taxon>Peronosporales</taxon>
        <taxon>Peronosporaceae</taxon>
        <taxon>Phytophthora</taxon>
    </lineage>
</organism>
<evidence type="ECO:0000313" key="2">
    <source>
        <dbReference type="EMBL" id="KAE8953070.1"/>
    </source>
</evidence>
<proteinExistence type="predicted"/>
<dbReference type="AlphaFoldDB" id="A0A6A3G855"/>
<comment type="caution">
    <text evidence="2">The sequence shown here is derived from an EMBL/GenBank/DDBJ whole genome shotgun (WGS) entry which is preliminary data.</text>
</comment>
<dbReference type="Proteomes" id="UP000460718">
    <property type="component" value="Unassembled WGS sequence"/>
</dbReference>
<feature type="chain" id="PRO_5025691186" description="Secreted protein" evidence="1">
    <location>
        <begin position="21"/>
        <end position="87"/>
    </location>
</feature>
<evidence type="ECO:0000256" key="1">
    <source>
        <dbReference type="SAM" id="SignalP"/>
    </source>
</evidence>
<gene>
    <name evidence="2" type="ORF">PF011_g32518</name>
</gene>
<evidence type="ECO:0008006" key="4">
    <source>
        <dbReference type="Google" id="ProtNLM"/>
    </source>
</evidence>
<accession>A0A6A3G855</accession>
<keyword evidence="1" id="KW-0732">Signal</keyword>